<keyword evidence="2" id="KW-1185">Reference proteome</keyword>
<dbReference type="RefSeq" id="WP_272771329.1">
    <property type="nucleotide sequence ID" value="NZ_JAQQLE010000003.1"/>
</dbReference>
<dbReference type="Proteomes" id="UP001222030">
    <property type="component" value="Unassembled WGS sequence"/>
</dbReference>
<gene>
    <name evidence="1" type="ORF">PQU96_05965</name>
</gene>
<comment type="caution">
    <text evidence="1">The sequence shown here is derived from an EMBL/GenBank/DDBJ whole genome shotgun (WGS) entry which is preliminary data.</text>
</comment>
<reference evidence="1 2" key="1">
    <citation type="submission" date="2023-01" db="EMBL/GenBank/DDBJ databases">
        <title>Novel species of the genus Vogesella isolated from rivers.</title>
        <authorList>
            <person name="Lu H."/>
        </authorList>
    </citation>
    <scope>NUCLEOTIDE SEQUENCE [LARGE SCALE GENOMIC DNA]</scope>
    <source>
        <strain evidence="1 2">LYT5W</strain>
    </source>
</reference>
<dbReference type="EMBL" id="JAQQLE010000003">
    <property type="protein sequence ID" value="MDC7713686.1"/>
    <property type="molecule type" value="Genomic_DNA"/>
</dbReference>
<evidence type="ECO:0000313" key="2">
    <source>
        <dbReference type="Proteomes" id="UP001222030"/>
    </source>
</evidence>
<accession>A0ABT5IM89</accession>
<proteinExistence type="predicted"/>
<protein>
    <submittedName>
        <fullName evidence="1">Uncharacterized protein</fullName>
    </submittedName>
</protein>
<name>A0ABT5IM89_9NEIS</name>
<evidence type="ECO:0000313" key="1">
    <source>
        <dbReference type="EMBL" id="MDC7713686.1"/>
    </source>
</evidence>
<organism evidence="1 2">
    <name type="scientific">Vogesella margarita</name>
    <dbReference type="NCBI Taxonomy" id="2984199"/>
    <lineage>
        <taxon>Bacteria</taxon>
        <taxon>Pseudomonadati</taxon>
        <taxon>Pseudomonadota</taxon>
        <taxon>Betaproteobacteria</taxon>
        <taxon>Neisseriales</taxon>
        <taxon>Chromobacteriaceae</taxon>
        <taxon>Vogesella</taxon>
    </lineage>
</organism>
<sequence>MAFHSPNICQRIAHKIVQPAIEAIVQIKRGEINSKAIGVLSTQTAIAELARMMGLKVPTECEQLNRICRDLNRALREQLNIEVEHDDVLIAERWLILLREQLGRAKKQELSELVDRLVLAVGVSKENTVGE</sequence>